<protein>
    <submittedName>
        <fullName evidence="2">PKD domain-containing protein</fullName>
    </submittedName>
</protein>
<dbReference type="Pfam" id="PF18911">
    <property type="entry name" value="PKD_4"/>
    <property type="match status" value="2"/>
</dbReference>
<dbReference type="RefSeq" id="WP_116880073.1">
    <property type="nucleotide sequence ID" value="NZ_QURB01000002.1"/>
</dbReference>
<gene>
    <name evidence="2" type="ORF">DXU93_04545</name>
</gene>
<proteinExistence type="predicted"/>
<evidence type="ECO:0000259" key="1">
    <source>
        <dbReference type="PROSITE" id="PS50093"/>
    </source>
</evidence>
<dbReference type="SUPFAM" id="SSF49299">
    <property type="entry name" value="PKD domain"/>
    <property type="match status" value="2"/>
</dbReference>
<dbReference type="InterPro" id="IPR035986">
    <property type="entry name" value="PKD_dom_sf"/>
</dbReference>
<dbReference type="PROSITE" id="PS50093">
    <property type="entry name" value="PKD"/>
    <property type="match status" value="2"/>
</dbReference>
<reference evidence="2 3" key="1">
    <citation type="submission" date="2018-08" db="EMBL/GenBank/DDBJ databases">
        <title>The draft genome squence of Brumimicrobium sp. N62.</title>
        <authorList>
            <person name="Du Z.-J."/>
            <person name="Luo H.-R."/>
        </authorList>
    </citation>
    <scope>NUCLEOTIDE SEQUENCE [LARGE SCALE GENOMIC DNA]</scope>
    <source>
        <strain evidence="2 3">N62</strain>
    </source>
</reference>
<dbReference type="Pfam" id="PF13585">
    <property type="entry name" value="CHU_C"/>
    <property type="match status" value="1"/>
</dbReference>
<name>A0A3E1EZV9_9FLAO</name>
<accession>A0A3E1EZV9</accession>
<evidence type="ECO:0000313" key="2">
    <source>
        <dbReference type="EMBL" id="RFC55094.1"/>
    </source>
</evidence>
<sequence>MSIVETYFNNSLGKLNPLRNSIKLALSIIFLFIGSQINGQVLFQESFNVNDGMTNGSANGVNWSSSCPDCVSGDYWETKNGFFEGRDTNGEAVWENVSPIDISNCGNIEINFDIESVGSMEDCNTGCNSVDWVRFQYNIDGTGWTDPSNSYMCAGQCAGFNVVTSGDTPFMNYTTGCIPTTGSNLQIRISVQAWSGSEYWRIDDITVSCGGGNAGTNASITLCNTASSTNLFNELGGNPDNNGTWSGPSMLTNGNSGTFDPSTMTVGTYTYTVGSGNCQTSSTVDVTINSTGNTGTNASIALCNTASSTDLFNELGGNPDNNGTWTGPSSLNNGNLGTFDPSTMTAGTYTYTVGSGSCQASSTVDVTVNSTGNAGTNNTISLCDVDLPVDLFNQLGGNPDNNGFWSGPSALTNGNLGTFDPSTMTAGTYTYTVGSGNCQTSSTVAVTVNTTGNAGTNNTVTLCSNAAAINLHDKLGGNPDNSGIWTGPSNLANGSSGNFDPAAMNAGIYTYTVGTGNCQTNASVEVIINPTGNAGTGNTLSLCDNTSSVNLFNELGGNPDNNGVWTGPSTLTNGNSGTFDPATMNGGVYTYTIENGNCVATSTVSVTLNNAPNAQFSSNKSTICANEEVQFSSGNINSVNCFWDFGDGNTSTSCNNTSNLYSTEGIYDVSLTVTDLNGCISSHTESNMIEVLPTPKAKFTTETKSIPVGEVTVDFINQSENANTYQWNFGDESPVESDFDAIHYYTVSTQDNFIITLTATNNAGCSDSFSIQIDVENEVTYFVPNAFTPNGDFDNETFKPSFNLDFKPDSYDFLIYNRWGELLFESHDPQVGWDGTYLNNVVQSGTYIWIMRFSNENDINLFTEKGSLTVIK</sequence>
<dbReference type="AlphaFoldDB" id="A0A3E1EZV9"/>
<dbReference type="Proteomes" id="UP000257127">
    <property type="component" value="Unassembled WGS sequence"/>
</dbReference>
<keyword evidence="3" id="KW-1185">Reference proteome</keyword>
<feature type="domain" description="PKD" evidence="1">
    <location>
        <begin position="643"/>
        <end position="691"/>
    </location>
</feature>
<dbReference type="InterPro" id="IPR026341">
    <property type="entry name" value="T9SS_type_B"/>
</dbReference>
<evidence type="ECO:0000313" key="3">
    <source>
        <dbReference type="Proteomes" id="UP000257127"/>
    </source>
</evidence>
<feature type="domain" description="PKD" evidence="1">
    <location>
        <begin position="724"/>
        <end position="780"/>
    </location>
</feature>
<dbReference type="CDD" id="cd00146">
    <property type="entry name" value="PKD"/>
    <property type="match status" value="1"/>
</dbReference>
<dbReference type="EMBL" id="QURB01000002">
    <property type="protein sequence ID" value="RFC55094.1"/>
    <property type="molecule type" value="Genomic_DNA"/>
</dbReference>
<dbReference type="InterPro" id="IPR022409">
    <property type="entry name" value="PKD/Chitinase_dom"/>
</dbReference>
<dbReference type="InterPro" id="IPR000601">
    <property type="entry name" value="PKD_dom"/>
</dbReference>
<dbReference type="InterPro" id="IPR013783">
    <property type="entry name" value="Ig-like_fold"/>
</dbReference>
<comment type="caution">
    <text evidence="2">The sequence shown here is derived from an EMBL/GenBank/DDBJ whole genome shotgun (WGS) entry which is preliminary data.</text>
</comment>
<dbReference type="NCBIfam" id="TIGR04131">
    <property type="entry name" value="Bac_Flav_CTERM"/>
    <property type="match status" value="1"/>
</dbReference>
<dbReference type="Gene3D" id="2.60.40.10">
    <property type="entry name" value="Immunoglobulins"/>
    <property type="match status" value="2"/>
</dbReference>
<organism evidence="2 3">
    <name type="scientific">Brumimicrobium aurantiacum</name>
    <dbReference type="NCBI Taxonomy" id="1737063"/>
    <lineage>
        <taxon>Bacteria</taxon>
        <taxon>Pseudomonadati</taxon>
        <taxon>Bacteroidota</taxon>
        <taxon>Flavobacteriia</taxon>
        <taxon>Flavobacteriales</taxon>
        <taxon>Crocinitomicaceae</taxon>
        <taxon>Brumimicrobium</taxon>
    </lineage>
</organism>
<dbReference type="OrthoDB" id="1236981at2"/>
<dbReference type="SMART" id="SM00089">
    <property type="entry name" value="PKD"/>
    <property type="match status" value="2"/>
</dbReference>